<feature type="compositionally biased region" description="Polar residues" evidence="1">
    <location>
        <begin position="78"/>
        <end position="101"/>
    </location>
</feature>
<organism evidence="2 3">
    <name type="scientific">Panicum virgatum</name>
    <name type="common">Blackwell switchgrass</name>
    <dbReference type="NCBI Taxonomy" id="38727"/>
    <lineage>
        <taxon>Eukaryota</taxon>
        <taxon>Viridiplantae</taxon>
        <taxon>Streptophyta</taxon>
        <taxon>Embryophyta</taxon>
        <taxon>Tracheophyta</taxon>
        <taxon>Spermatophyta</taxon>
        <taxon>Magnoliopsida</taxon>
        <taxon>Liliopsida</taxon>
        <taxon>Poales</taxon>
        <taxon>Poaceae</taxon>
        <taxon>PACMAD clade</taxon>
        <taxon>Panicoideae</taxon>
        <taxon>Panicodae</taxon>
        <taxon>Paniceae</taxon>
        <taxon>Panicinae</taxon>
        <taxon>Panicum</taxon>
        <taxon>Panicum sect. Hiantes</taxon>
    </lineage>
</organism>
<feature type="compositionally biased region" description="Polar residues" evidence="1">
    <location>
        <begin position="114"/>
        <end position="131"/>
    </location>
</feature>
<accession>A0A8T0P527</accession>
<sequence>MRGHRGKIGHGAGRTRSRRASNIDAGERASEPQSELFQSLPTSSFSVSARPYPPAALSFLSLRPSRASINELELASVVNTPHTSHQSLIPRTGSSPRSSSLIPHPAGRVPRRSSCPSDTEPPINSTPPHTM</sequence>
<evidence type="ECO:0000256" key="1">
    <source>
        <dbReference type="SAM" id="MobiDB-lite"/>
    </source>
</evidence>
<feature type="region of interest" description="Disordered" evidence="1">
    <location>
        <begin position="78"/>
        <end position="131"/>
    </location>
</feature>
<protein>
    <submittedName>
        <fullName evidence="2">Uncharacterized protein</fullName>
    </submittedName>
</protein>
<feature type="compositionally biased region" description="Polar residues" evidence="1">
    <location>
        <begin position="31"/>
        <end position="47"/>
    </location>
</feature>
<comment type="caution">
    <text evidence="2">The sequence shown here is derived from an EMBL/GenBank/DDBJ whole genome shotgun (WGS) entry which is preliminary data.</text>
</comment>
<dbReference type="Proteomes" id="UP000823388">
    <property type="component" value="Chromosome 8N"/>
</dbReference>
<feature type="region of interest" description="Disordered" evidence="1">
    <location>
        <begin position="1"/>
        <end position="48"/>
    </location>
</feature>
<keyword evidence="3" id="KW-1185">Reference proteome</keyword>
<dbReference type="AlphaFoldDB" id="A0A8T0P527"/>
<dbReference type="EMBL" id="CM029052">
    <property type="protein sequence ID" value="KAG2557217.1"/>
    <property type="molecule type" value="Genomic_DNA"/>
</dbReference>
<evidence type="ECO:0000313" key="3">
    <source>
        <dbReference type="Proteomes" id="UP000823388"/>
    </source>
</evidence>
<proteinExistence type="predicted"/>
<gene>
    <name evidence="2" type="ORF">PVAP13_8NG177800</name>
</gene>
<reference evidence="2" key="1">
    <citation type="submission" date="2020-05" db="EMBL/GenBank/DDBJ databases">
        <title>WGS assembly of Panicum virgatum.</title>
        <authorList>
            <person name="Lovell J.T."/>
            <person name="Jenkins J."/>
            <person name="Shu S."/>
            <person name="Juenger T.E."/>
            <person name="Schmutz J."/>
        </authorList>
    </citation>
    <scope>NUCLEOTIDE SEQUENCE</scope>
    <source>
        <strain evidence="2">AP13</strain>
    </source>
</reference>
<name>A0A8T0P527_PANVG</name>
<feature type="compositionally biased region" description="Basic residues" evidence="1">
    <location>
        <begin position="1"/>
        <end position="19"/>
    </location>
</feature>
<evidence type="ECO:0000313" key="2">
    <source>
        <dbReference type="EMBL" id="KAG2557217.1"/>
    </source>
</evidence>